<accession>A0AAE0W8J4</accession>
<evidence type="ECO:0000313" key="3">
    <source>
        <dbReference type="EMBL" id="KAK3604382.1"/>
    </source>
</evidence>
<dbReference type="PROSITE" id="PS51257">
    <property type="entry name" value="PROKAR_LIPOPROTEIN"/>
    <property type="match status" value="1"/>
</dbReference>
<reference evidence="3" key="1">
    <citation type="journal article" date="2021" name="Genome Biol. Evol.">
        <title>A High-Quality Reference Genome for a Parasitic Bivalve with Doubly Uniparental Inheritance (Bivalvia: Unionida).</title>
        <authorList>
            <person name="Smith C.H."/>
        </authorList>
    </citation>
    <scope>NUCLEOTIDE SEQUENCE</scope>
    <source>
        <strain evidence="3">CHS0354</strain>
    </source>
</reference>
<evidence type="ECO:0000256" key="2">
    <source>
        <dbReference type="SAM" id="SignalP"/>
    </source>
</evidence>
<keyword evidence="4" id="KW-1185">Reference proteome</keyword>
<feature type="transmembrane region" description="Helical" evidence="1">
    <location>
        <begin position="306"/>
        <end position="329"/>
    </location>
</feature>
<organism evidence="3 4">
    <name type="scientific">Potamilus streckersoni</name>
    <dbReference type="NCBI Taxonomy" id="2493646"/>
    <lineage>
        <taxon>Eukaryota</taxon>
        <taxon>Metazoa</taxon>
        <taxon>Spiralia</taxon>
        <taxon>Lophotrochozoa</taxon>
        <taxon>Mollusca</taxon>
        <taxon>Bivalvia</taxon>
        <taxon>Autobranchia</taxon>
        <taxon>Heteroconchia</taxon>
        <taxon>Palaeoheterodonta</taxon>
        <taxon>Unionida</taxon>
        <taxon>Unionoidea</taxon>
        <taxon>Unionidae</taxon>
        <taxon>Ambleminae</taxon>
        <taxon>Lampsilini</taxon>
        <taxon>Potamilus</taxon>
    </lineage>
</organism>
<gene>
    <name evidence="3" type="ORF">CHS0354_011867</name>
</gene>
<dbReference type="EMBL" id="JAEAOA010000727">
    <property type="protein sequence ID" value="KAK3604382.1"/>
    <property type="molecule type" value="Genomic_DNA"/>
</dbReference>
<proteinExistence type="predicted"/>
<keyword evidence="1" id="KW-0812">Transmembrane</keyword>
<comment type="caution">
    <text evidence="3">The sequence shown here is derived from an EMBL/GenBank/DDBJ whole genome shotgun (WGS) entry which is preliminary data.</text>
</comment>
<protein>
    <submittedName>
        <fullName evidence="3">Uncharacterized protein</fullName>
    </submittedName>
</protein>
<feature type="chain" id="PRO_5042134357" evidence="2">
    <location>
        <begin position="22"/>
        <end position="504"/>
    </location>
</feature>
<keyword evidence="2" id="KW-0732">Signal</keyword>
<dbReference type="Proteomes" id="UP001195483">
    <property type="component" value="Unassembled WGS sequence"/>
</dbReference>
<keyword evidence="1" id="KW-1133">Transmembrane helix</keyword>
<feature type="signal peptide" evidence="2">
    <location>
        <begin position="1"/>
        <end position="21"/>
    </location>
</feature>
<keyword evidence="1" id="KW-0472">Membrane</keyword>
<evidence type="ECO:0000256" key="1">
    <source>
        <dbReference type="SAM" id="Phobius"/>
    </source>
</evidence>
<sequence>MCSKGVLLFISLLGCCDIVDSACTFPSELQNADWISSLTDTTTSAYSTLTFTTSNLTIDFYLSYSNFFCFVTDGGNKYVLQSNLLISNSFGNYYSYLCFDFRRQNAYSYAFYVLSHTRSLSAYYKSLAQNFAASVDNICDQTKGDGEYYVLIKKNFETSAQQTCITPLLGVFYYSQISNVTTCASGKWDICNSNSTQIAVNRTSLTSSTLCFTNPGNLATATGYILCIASVSGTYYYQTTYLVSTKTFVCMTVGYSGSNVLVTQVSKSCEYAQTPTYVSSSGTYFTLVVNETCVSAQSSTSGQTNAGLIVGVVVVVVVLLAIVCGVLWYKLYWVPKKKGSFTIITENRREKFQDPYLEEKDKKSTITREDVLFDMEDTDSITHTAPNITIEGDTQDSTTKVANGHVVTQGNGYVPNNGDIIEGPTSVSPYMEDPEAMEDSSSINKRPGKFKSLDLDEELSSHPETISEVVDEDKPAVTTTTKLTNISVTAPSVPESLTPVMGEI</sequence>
<dbReference type="AlphaFoldDB" id="A0AAE0W8J4"/>
<reference evidence="3" key="3">
    <citation type="submission" date="2023-05" db="EMBL/GenBank/DDBJ databases">
        <authorList>
            <person name="Smith C.H."/>
        </authorList>
    </citation>
    <scope>NUCLEOTIDE SEQUENCE</scope>
    <source>
        <strain evidence="3">CHS0354</strain>
        <tissue evidence="3">Mantle</tissue>
    </source>
</reference>
<evidence type="ECO:0000313" key="4">
    <source>
        <dbReference type="Proteomes" id="UP001195483"/>
    </source>
</evidence>
<name>A0AAE0W8J4_9BIVA</name>
<reference evidence="3" key="2">
    <citation type="journal article" date="2021" name="Genome Biol. Evol.">
        <title>Developing a high-quality reference genome for a parasitic bivalve with doubly uniparental inheritance (Bivalvia: Unionida).</title>
        <authorList>
            <person name="Smith C.H."/>
        </authorList>
    </citation>
    <scope>NUCLEOTIDE SEQUENCE</scope>
    <source>
        <strain evidence="3">CHS0354</strain>
        <tissue evidence="3">Mantle</tissue>
    </source>
</reference>